<keyword evidence="4" id="KW-1185">Reference proteome</keyword>
<dbReference type="OrthoDB" id="5426775at2759"/>
<dbReference type="PANTHER" id="PTHR42470">
    <property type="entry name" value="VAST DOMAIN-CONTAINING PROTEIN"/>
    <property type="match status" value="1"/>
</dbReference>
<feature type="domain" description="DUF7924" evidence="2">
    <location>
        <begin position="183"/>
        <end position="354"/>
    </location>
</feature>
<proteinExistence type="predicted"/>
<dbReference type="EMBL" id="MU001975">
    <property type="protein sequence ID" value="KAF2792317.1"/>
    <property type="molecule type" value="Genomic_DNA"/>
</dbReference>
<evidence type="ECO:0000256" key="1">
    <source>
        <dbReference type="SAM" id="MobiDB-lite"/>
    </source>
</evidence>
<gene>
    <name evidence="3" type="ORF">K505DRAFT_326231</name>
</gene>
<feature type="region of interest" description="Disordered" evidence="1">
    <location>
        <begin position="398"/>
        <end position="451"/>
    </location>
</feature>
<dbReference type="Proteomes" id="UP000799757">
    <property type="component" value="Unassembled WGS sequence"/>
</dbReference>
<accession>A0A6A6X915</accession>
<evidence type="ECO:0000313" key="4">
    <source>
        <dbReference type="Proteomes" id="UP000799757"/>
    </source>
</evidence>
<dbReference type="Pfam" id="PF25545">
    <property type="entry name" value="DUF7924"/>
    <property type="match status" value="1"/>
</dbReference>
<name>A0A6A6X915_9PLEO</name>
<feature type="region of interest" description="Disordered" evidence="1">
    <location>
        <begin position="1"/>
        <end position="27"/>
    </location>
</feature>
<evidence type="ECO:0000313" key="3">
    <source>
        <dbReference type="EMBL" id="KAF2792317.1"/>
    </source>
</evidence>
<evidence type="ECO:0000259" key="2">
    <source>
        <dbReference type="Pfam" id="PF25545"/>
    </source>
</evidence>
<organism evidence="3 4">
    <name type="scientific">Melanomma pulvis-pyrius CBS 109.77</name>
    <dbReference type="NCBI Taxonomy" id="1314802"/>
    <lineage>
        <taxon>Eukaryota</taxon>
        <taxon>Fungi</taxon>
        <taxon>Dikarya</taxon>
        <taxon>Ascomycota</taxon>
        <taxon>Pezizomycotina</taxon>
        <taxon>Dothideomycetes</taxon>
        <taxon>Pleosporomycetidae</taxon>
        <taxon>Pleosporales</taxon>
        <taxon>Melanommataceae</taxon>
        <taxon>Melanomma</taxon>
    </lineage>
</organism>
<sequence length="451" mass="50353">MGVDSSSPAACYDAASQQGEQAAVQHHRLSLAPGEPGQQQDQQQDPFALTHSNLRLLDGANSRTTSDARRSTLGYIPAKSPEGRLRCYGIELPYQTDSKLHPLLRKFVDTILTRPRQRAVSPNARTVVDRQSRAAKKSKQDGIDLLLRPLLFPPAYDDNGEPFVDVCAKPKLDCNYIPDRLSQNPVDFDCPEPDTCIGYITRDIALSCTPWVQPPFSEQEEFVIYHMTVHGDVFYPFLTCQWESSLDGGTHEAAQIHGARDAAVLINSLYQIFRIANPGEPSHPRDTCHFSVTCDMLSAMLYVHWREEDHAGTPAYRSCVLLECNLKDLRAVQDFRRILRNILDDAMGDRLAVFRALIPILENACYGRTSVASSSRLAVKSSTPTQLSPLPIAASINSQSDINPDFPVPTTEHVPSSADDEGRERSTRGPRKRKANDDDNDNRDVVNYWYT</sequence>
<dbReference type="PANTHER" id="PTHR42470:SF1">
    <property type="entry name" value="VAST DOMAIN-CONTAINING PROTEIN"/>
    <property type="match status" value="1"/>
</dbReference>
<dbReference type="InterPro" id="IPR057684">
    <property type="entry name" value="DUF7924"/>
</dbReference>
<protein>
    <recommendedName>
        <fullName evidence="2">DUF7924 domain-containing protein</fullName>
    </recommendedName>
</protein>
<reference evidence="3" key="1">
    <citation type="journal article" date="2020" name="Stud. Mycol.">
        <title>101 Dothideomycetes genomes: a test case for predicting lifestyles and emergence of pathogens.</title>
        <authorList>
            <person name="Haridas S."/>
            <person name="Albert R."/>
            <person name="Binder M."/>
            <person name="Bloem J."/>
            <person name="Labutti K."/>
            <person name="Salamov A."/>
            <person name="Andreopoulos B."/>
            <person name="Baker S."/>
            <person name="Barry K."/>
            <person name="Bills G."/>
            <person name="Bluhm B."/>
            <person name="Cannon C."/>
            <person name="Castanera R."/>
            <person name="Culley D."/>
            <person name="Daum C."/>
            <person name="Ezra D."/>
            <person name="Gonzalez J."/>
            <person name="Henrissat B."/>
            <person name="Kuo A."/>
            <person name="Liang C."/>
            <person name="Lipzen A."/>
            <person name="Lutzoni F."/>
            <person name="Magnuson J."/>
            <person name="Mondo S."/>
            <person name="Nolan M."/>
            <person name="Ohm R."/>
            <person name="Pangilinan J."/>
            <person name="Park H.-J."/>
            <person name="Ramirez L."/>
            <person name="Alfaro M."/>
            <person name="Sun H."/>
            <person name="Tritt A."/>
            <person name="Yoshinaga Y."/>
            <person name="Zwiers L.-H."/>
            <person name="Turgeon B."/>
            <person name="Goodwin S."/>
            <person name="Spatafora J."/>
            <person name="Crous P."/>
            <person name="Grigoriev I."/>
        </authorList>
    </citation>
    <scope>NUCLEOTIDE SEQUENCE</scope>
    <source>
        <strain evidence="3">CBS 109.77</strain>
    </source>
</reference>
<dbReference type="AlphaFoldDB" id="A0A6A6X915"/>